<dbReference type="PRINTS" id="PR00034">
    <property type="entry name" value="HTHCRP"/>
</dbReference>
<dbReference type="Pfam" id="PF00027">
    <property type="entry name" value="cNMP_binding"/>
    <property type="match status" value="1"/>
</dbReference>
<evidence type="ECO:0000256" key="1">
    <source>
        <dbReference type="ARBA" id="ARBA00023015"/>
    </source>
</evidence>
<dbReference type="AlphaFoldDB" id="W0A661"/>
<keyword evidence="6" id="KW-1185">Reference proteome</keyword>
<proteinExistence type="predicted"/>
<dbReference type="Proteomes" id="UP000018851">
    <property type="component" value="Chromosome"/>
</dbReference>
<dbReference type="Gene3D" id="1.10.10.10">
    <property type="entry name" value="Winged helix-like DNA-binding domain superfamily/Winged helix DNA-binding domain"/>
    <property type="match status" value="1"/>
</dbReference>
<dbReference type="Gene3D" id="2.60.120.10">
    <property type="entry name" value="Jelly Rolls"/>
    <property type="match status" value="1"/>
</dbReference>
<dbReference type="KEGG" id="ssan:NX02_08630"/>
<dbReference type="InterPro" id="IPR012318">
    <property type="entry name" value="HTH_CRP"/>
</dbReference>
<evidence type="ECO:0000256" key="3">
    <source>
        <dbReference type="ARBA" id="ARBA00023163"/>
    </source>
</evidence>
<name>W0A661_9SPHN</name>
<dbReference type="GO" id="GO:0005829">
    <property type="term" value="C:cytosol"/>
    <property type="evidence" value="ECO:0007669"/>
    <property type="project" value="TreeGrafter"/>
</dbReference>
<dbReference type="SUPFAM" id="SSF51206">
    <property type="entry name" value="cAMP-binding domain-like"/>
    <property type="match status" value="1"/>
</dbReference>
<organism evidence="5 6">
    <name type="scientific">Sphingomonas sanxanigenens DSM 19645 = NX02</name>
    <dbReference type="NCBI Taxonomy" id="1123269"/>
    <lineage>
        <taxon>Bacteria</taxon>
        <taxon>Pseudomonadati</taxon>
        <taxon>Pseudomonadota</taxon>
        <taxon>Alphaproteobacteria</taxon>
        <taxon>Sphingomonadales</taxon>
        <taxon>Sphingomonadaceae</taxon>
        <taxon>Sphingomonas</taxon>
    </lineage>
</organism>
<reference evidence="5 6" key="1">
    <citation type="submission" date="2013-07" db="EMBL/GenBank/DDBJ databases">
        <title>Completed genome of Sphingomonas sanxanigenens NX02.</title>
        <authorList>
            <person name="Ma T."/>
            <person name="Huang H."/>
            <person name="Wu M."/>
            <person name="Li X."/>
            <person name="Li G."/>
        </authorList>
    </citation>
    <scope>NUCLEOTIDE SEQUENCE [LARGE SCALE GENOMIC DNA]</scope>
    <source>
        <strain evidence="5 6">NX02</strain>
    </source>
</reference>
<dbReference type="PROSITE" id="PS51063">
    <property type="entry name" value="HTH_CRP_2"/>
    <property type="match status" value="1"/>
</dbReference>
<dbReference type="InterPro" id="IPR036390">
    <property type="entry name" value="WH_DNA-bd_sf"/>
</dbReference>
<dbReference type="HOGENOM" id="CLU_075053_0_1_5"/>
<dbReference type="GO" id="GO:0003700">
    <property type="term" value="F:DNA-binding transcription factor activity"/>
    <property type="evidence" value="ECO:0007669"/>
    <property type="project" value="InterPro"/>
</dbReference>
<accession>W0A661</accession>
<evidence type="ECO:0000313" key="5">
    <source>
        <dbReference type="EMBL" id="AHE53449.1"/>
    </source>
</evidence>
<dbReference type="CDD" id="cd00092">
    <property type="entry name" value="HTH_CRP"/>
    <property type="match status" value="1"/>
</dbReference>
<dbReference type="InterPro" id="IPR018490">
    <property type="entry name" value="cNMP-bd_dom_sf"/>
</dbReference>
<keyword evidence="3" id="KW-0804">Transcription</keyword>
<dbReference type="OrthoDB" id="667966at2"/>
<dbReference type="PROSITE" id="PS00042">
    <property type="entry name" value="HTH_CRP_1"/>
    <property type="match status" value="1"/>
</dbReference>
<dbReference type="PANTHER" id="PTHR24567:SF75">
    <property type="entry name" value="FUMARATE AND NITRATE REDUCTION REGULATORY PROTEIN"/>
    <property type="match status" value="1"/>
</dbReference>
<dbReference type="InterPro" id="IPR036388">
    <property type="entry name" value="WH-like_DNA-bd_sf"/>
</dbReference>
<dbReference type="InterPro" id="IPR000595">
    <property type="entry name" value="cNMP-bd_dom"/>
</dbReference>
<dbReference type="STRING" id="1123269.NX02_08630"/>
<protein>
    <recommendedName>
        <fullName evidence="4">HTH crp-type domain-containing protein</fullName>
    </recommendedName>
</protein>
<dbReference type="CDD" id="cd00038">
    <property type="entry name" value="CAP_ED"/>
    <property type="match status" value="1"/>
</dbReference>
<keyword evidence="2" id="KW-0238">DNA-binding</keyword>
<gene>
    <name evidence="5" type="ORF">NX02_08630</name>
</gene>
<dbReference type="InterPro" id="IPR050397">
    <property type="entry name" value="Env_Response_Regulators"/>
</dbReference>
<dbReference type="SUPFAM" id="SSF46785">
    <property type="entry name" value="Winged helix' DNA-binding domain"/>
    <property type="match status" value="1"/>
</dbReference>
<dbReference type="PANTHER" id="PTHR24567">
    <property type="entry name" value="CRP FAMILY TRANSCRIPTIONAL REGULATORY PROTEIN"/>
    <property type="match status" value="1"/>
</dbReference>
<dbReference type="EMBL" id="CP006644">
    <property type="protein sequence ID" value="AHE53449.1"/>
    <property type="molecule type" value="Genomic_DNA"/>
</dbReference>
<dbReference type="Pfam" id="PF13545">
    <property type="entry name" value="HTH_Crp_2"/>
    <property type="match status" value="1"/>
</dbReference>
<evidence type="ECO:0000259" key="4">
    <source>
        <dbReference type="PROSITE" id="PS51063"/>
    </source>
</evidence>
<dbReference type="InterPro" id="IPR018335">
    <property type="entry name" value="Tscrpt_reg_HTH_Crp-type_CS"/>
</dbReference>
<dbReference type="SMART" id="SM00100">
    <property type="entry name" value="cNMP"/>
    <property type="match status" value="1"/>
</dbReference>
<dbReference type="InterPro" id="IPR014710">
    <property type="entry name" value="RmlC-like_jellyroll"/>
</dbReference>
<feature type="domain" description="HTH crp-type" evidence="4">
    <location>
        <begin position="161"/>
        <end position="233"/>
    </location>
</feature>
<keyword evidence="1" id="KW-0805">Transcription regulation</keyword>
<dbReference type="GO" id="GO:0003677">
    <property type="term" value="F:DNA binding"/>
    <property type="evidence" value="ECO:0007669"/>
    <property type="project" value="UniProtKB-KW"/>
</dbReference>
<dbReference type="SMART" id="SM00419">
    <property type="entry name" value="HTH_CRP"/>
    <property type="match status" value="1"/>
</dbReference>
<sequence length="240" mass="25511">MQDGSAPRCDGHAPSAPTRCSACVVRDTGLCAAFSDSEIAPLHAIARQRMARAGQILTWAGDPAAICATVVSGVLKIVRDDAAGRSHIAGLLFPGDLVGEPFEPGARDTIIVLSDAELCVYPREALATLLDDHPAAVRQLLRRAFDTLNDARRFMLMLARRDAREKVAGFLLDMAGRTTRAGDDMLMLPMGRSEIGELLGLTIETVSRQMTALARAGLIGLPGGRAVQLKDRDGLRALAG</sequence>
<evidence type="ECO:0000256" key="2">
    <source>
        <dbReference type="ARBA" id="ARBA00023125"/>
    </source>
</evidence>
<dbReference type="eggNOG" id="COG0664">
    <property type="taxonomic scope" value="Bacteria"/>
</dbReference>
<evidence type="ECO:0000313" key="6">
    <source>
        <dbReference type="Proteomes" id="UP000018851"/>
    </source>
</evidence>
<dbReference type="PATRIC" id="fig|1123269.5.peg.1692"/>